<dbReference type="Gene3D" id="2.60.120.1140">
    <property type="entry name" value="Protein of unknown function DUF192"/>
    <property type="match status" value="1"/>
</dbReference>
<dbReference type="PANTHER" id="PTHR37953:SF1">
    <property type="entry name" value="UPF0127 PROTEIN MJ1496"/>
    <property type="match status" value="1"/>
</dbReference>
<reference evidence="1 2" key="1">
    <citation type="submission" date="2024-09" db="EMBL/GenBank/DDBJ databases">
        <authorList>
            <person name="Sun Q."/>
            <person name="Mori K."/>
        </authorList>
    </citation>
    <scope>NUCLEOTIDE SEQUENCE [LARGE SCALE GENOMIC DNA]</scope>
    <source>
        <strain evidence="1 2">CCM 7792</strain>
    </source>
</reference>
<sequence length="120" mass="12971">MRHLILEISAPGGAERLELMMAASTLERMRGLLGRAALGPRQGMLLPHCGMIHTFGMRYPIDVVYLDRRNRVLKVSAALAPRRMDGHWRARSVLELAAGSAAACGIRPGCTLALPGGEGR</sequence>
<accession>A0ABV6FK30</accession>
<dbReference type="RefSeq" id="WP_379681109.1">
    <property type="nucleotide sequence ID" value="NZ_JBHLWP010000017.1"/>
</dbReference>
<dbReference type="Pfam" id="PF02643">
    <property type="entry name" value="DUF192"/>
    <property type="match status" value="1"/>
</dbReference>
<dbReference type="InterPro" id="IPR038695">
    <property type="entry name" value="Saro_0823-like_sf"/>
</dbReference>
<gene>
    <name evidence="1" type="ORF">ACFFJK_18570</name>
</gene>
<keyword evidence="2" id="KW-1185">Reference proteome</keyword>
<name>A0ABV6FK30_9BURK</name>
<protein>
    <submittedName>
        <fullName evidence="1">DUF192 domain-containing protein</fullName>
    </submittedName>
</protein>
<comment type="caution">
    <text evidence="1">The sequence shown here is derived from an EMBL/GenBank/DDBJ whole genome shotgun (WGS) entry which is preliminary data.</text>
</comment>
<evidence type="ECO:0000313" key="2">
    <source>
        <dbReference type="Proteomes" id="UP001589773"/>
    </source>
</evidence>
<dbReference type="PANTHER" id="PTHR37953">
    <property type="entry name" value="UPF0127 PROTEIN MJ1496"/>
    <property type="match status" value="1"/>
</dbReference>
<dbReference type="Proteomes" id="UP001589773">
    <property type="component" value="Unassembled WGS sequence"/>
</dbReference>
<organism evidence="1 2">
    <name type="scientific">Massilia consociata</name>
    <dbReference type="NCBI Taxonomy" id="760117"/>
    <lineage>
        <taxon>Bacteria</taxon>
        <taxon>Pseudomonadati</taxon>
        <taxon>Pseudomonadota</taxon>
        <taxon>Betaproteobacteria</taxon>
        <taxon>Burkholderiales</taxon>
        <taxon>Oxalobacteraceae</taxon>
        <taxon>Telluria group</taxon>
        <taxon>Massilia</taxon>
    </lineage>
</organism>
<dbReference type="InterPro" id="IPR003795">
    <property type="entry name" value="DUF192"/>
</dbReference>
<dbReference type="EMBL" id="JBHLWP010000017">
    <property type="protein sequence ID" value="MFC0253906.1"/>
    <property type="molecule type" value="Genomic_DNA"/>
</dbReference>
<proteinExistence type="predicted"/>
<evidence type="ECO:0000313" key="1">
    <source>
        <dbReference type="EMBL" id="MFC0253906.1"/>
    </source>
</evidence>